<dbReference type="Proteomes" id="UP000007463">
    <property type="component" value="Chromosome"/>
</dbReference>
<sequence length="565" mass="66633">MEKASLLEALKNLVQQEDALSVAREVSELRNQFEDVILEEDRQFQIKQLEAKENGETVEERPFDTVREEFYNLHNEFRDRKKSLQNAKKEAEEANYRRKKVLLERMKDVVEKEENIGAAMTAYKEIHDAWKEVGDIPREKRQDIQSEYSRLLETFFYHIKIYRELREHDLHRNHQLKLDVIQRIQELSKVENLKDVEQAIKSLQNEWDETGPVGNDAWESLKNSYWDAVRAVYTRIQTFYDEKRTELAANLELKKEIAKKAIEIVTDFTSTNTKDWDTATATLLALQEEWKKIGFGPRKENEDVWKEFRAACDEFFAKKKTFFDSIRGKFDEVATKKQQLVDRLDEMKHSTDWKATTDQILSIQKEWKNLGSAGQRFEQKLWKDFRAACDHFFEAKQTHFSSKDKEFEGNLALKMELIERIKTTEIPEDKKEALSLLKTFATEFNEIGHVPMKEKDRVFNAYKEVLDGHYKKLKLEGAEQEKMLFQARLETLKGDPNSDRALAREKHDLNEKINRLKSDILQFENNLGFFAKSKGADLLKKEVESKISAAQRKIEELRAKIKMIQ</sequence>
<keyword evidence="1" id="KW-0175">Coiled coil</keyword>
<feature type="coiled-coil region" evidence="1">
    <location>
        <begin position="475"/>
        <end position="560"/>
    </location>
</feature>
<reference evidence="2 3" key="1">
    <citation type="journal article" date="2011" name="Stand. Genomic Sci.">
        <title>Complete genome sequence of the gliding freshwater bacterium Fluviicola taffensis type strain (RW262).</title>
        <authorList>
            <person name="Woyke T."/>
            <person name="Chertkov O."/>
            <person name="Lapidus A."/>
            <person name="Nolan M."/>
            <person name="Lucas S."/>
            <person name="Del Rio T.G."/>
            <person name="Tice H."/>
            <person name="Cheng J.F."/>
            <person name="Tapia R."/>
            <person name="Han C."/>
            <person name="Goodwin L."/>
            <person name="Pitluck S."/>
            <person name="Liolios K."/>
            <person name="Pagani I."/>
            <person name="Ivanova N."/>
            <person name="Huntemann M."/>
            <person name="Mavromatis K."/>
            <person name="Mikhailova N."/>
            <person name="Pati A."/>
            <person name="Chen A."/>
            <person name="Palaniappan K."/>
            <person name="Land M."/>
            <person name="Hauser L."/>
            <person name="Brambilla E.M."/>
            <person name="Rohde M."/>
            <person name="Mwirichia R."/>
            <person name="Sikorski J."/>
            <person name="Tindall B.J."/>
            <person name="Goker M."/>
            <person name="Bristow J."/>
            <person name="Eisen J.A."/>
            <person name="Markowitz V."/>
            <person name="Hugenholtz P."/>
            <person name="Klenk H.P."/>
            <person name="Kyrpides N.C."/>
        </authorList>
    </citation>
    <scope>NUCLEOTIDE SEQUENCE [LARGE SCALE GENOMIC DNA]</scope>
    <source>
        <strain evidence="3">DSM 16823 / RW262 / RW262</strain>
    </source>
</reference>
<reference evidence="3" key="2">
    <citation type="submission" date="2011-02" db="EMBL/GenBank/DDBJ databases">
        <title>The complete genome of Fluviicola taffensis DSM 16823.</title>
        <authorList>
            <consortium name="US DOE Joint Genome Institute (JGI-PGF)"/>
            <person name="Lucas S."/>
            <person name="Copeland A."/>
            <person name="Lapidus A."/>
            <person name="Bruce D."/>
            <person name="Goodwin L."/>
            <person name="Pitluck S."/>
            <person name="Kyrpides N."/>
            <person name="Mavromatis K."/>
            <person name="Ivanova N."/>
            <person name="Mikhailova N."/>
            <person name="Pagani I."/>
            <person name="Chertkov O."/>
            <person name="Detter J.C."/>
            <person name="Han C."/>
            <person name="Tapia R."/>
            <person name="Land M."/>
            <person name="Hauser L."/>
            <person name="Markowitz V."/>
            <person name="Cheng J.-F."/>
            <person name="Hugenholtz P."/>
            <person name="Woyke T."/>
            <person name="Wu D."/>
            <person name="Tindall B."/>
            <person name="Pomrenke H.G."/>
            <person name="Brambilla E."/>
            <person name="Klenk H.-P."/>
            <person name="Eisen J.A."/>
        </authorList>
    </citation>
    <scope>NUCLEOTIDE SEQUENCE [LARGE SCALE GENOMIC DNA]</scope>
    <source>
        <strain evidence="3">DSM 16823 / RW262 / RW262</strain>
    </source>
</reference>
<evidence type="ECO:0000313" key="2">
    <source>
        <dbReference type="EMBL" id="AEA42309.1"/>
    </source>
</evidence>
<keyword evidence="3" id="KW-1185">Reference proteome</keyword>
<organism evidence="2 3">
    <name type="scientific">Fluviicola taffensis (strain DSM 16823 / NCIMB 13979 / RW262)</name>
    <dbReference type="NCBI Taxonomy" id="755732"/>
    <lineage>
        <taxon>Bacteria</taxon>
        <taxon>Pseudomonadati</taxon>
        <taxon>Bacteroidota</taxon>
        <taxon>Flavobacteriia</taxon>
        <taxon>Flavobacteriales</taxon>
        <taxon>Crocinitomicaceae</taxon>
        <taxon>Fluviicola</taxon>
    </lineage>
</organism>
<proteinExistence type="predicted"/>
<dbReference type="HOGENOM" id="CLU_019817_0_0_10"/>
<feature type="coiled-coil region" evidence="1">
    <location>
        <begin position="74"/>
        <end position="104"/>
    </location>
</feature>
<protein>
    <recommendedName>
        <fullName evidence="4">DUF349 domain-containing protein</fullName>
    </recommendedName>
</protein>
<evidence type="ECO:0000313" key="3">
    <source>
        <dbReference type="Proteomes" id="UP000007463"/>
    </source>
</evidence>
<evidence type="ECO:0000256" key="1">
    <source>
        <dbReference type="SAM" id="Coils"/>
    </source>
</evidence>
<dbReference type="STRING" id="755732.Fluta_0300"/>
<gene>
    <name evidence="2" type="ordered locus">Fluta_0300</name>
</gene>
<dbReference type="InterPro" id="IPR007139">
    <property type="entry name" value="DUF349"/>
</dbReference>
<name>F2IDD3_FLUTR</name>
<dbReference type="EMBL" id="CP002542">
    <property type="protein sequence ID" value="AEA42309.1"/>
    <property type="molecule type" value="Genomic_DNA"/>
</dbReference>
<dbReference type="AlphaFoldDB" id="F2IDD3"/>
<evidence type="ECO:0008006" key="4">
    <source>
        <dbReference type="Google" id="ProtNLM"/>
    </source>
</evidence>
<dbReference type="OrthoDB" id="5422202at2"/>
<dbReference type="eggNOG" id="COG5107">
    <property type="taxonomic scope" value="Bacteria"/>
</dbReference>
<dbReference type="KEGG" id="fte:Fluta_0300"/>
<dbReference type="RefSeq" id="WP_013685083.1">
    <property type="nucleotide sequence ID" value="NC_015321.1"/>
</dbReference>
<accession>F2IDD3</accession>
<dbReference type="Pfam" id="PF03993">
    <property type="entry name" value="DUF349"/>
    <property type="match status" value="5"/>
</dbReference>